<dbReference type="Proteomes" id="UP000214646">
    <property type="component" value="Unassembled WGS sequence"/>
</dbReference>
<reference evidence="2" key="1">
    <citation type="submission" date="2017-06" db="EMBL/GenBank/DDBJ databases">
        <title>Genome analysis of Fimbriiglobus ruber SP5, the first member of the order Planctomycetales with confirmed chitinolytic capability.</title>
        <authorList>
            <person name="Ravin N.V."/>
            <person name="Rakitin A.L."/>
            <person name="Ivanova A.A."/>
            <person name="Beletsky A.V."/>
            <person name="Kulichevskaya I.S."/>
            <person name="Mardanov A.V."/>
            <person name="Dedysh S.N."/>
        </authorList>
    </citation>
    <scope>NUCLEOTIDE SEQUENCE [LARGE SCALE GENOMIC DNA]</scope>
    <source>
        <strain evidence="2">SP5</strain>
    </source>
</reference>
<keyword evidence="2" id="KW-1185">Reference proteome</keyword>
<evidence type="ECO:0000313" key="1">
    <source>
        <dbReference type="EMBL" id="OWK38086.1"/>
    </source>
</evidence>
<evidence type="ECO:0000313" key="2">
    <source>
        <dbReference type="Proteomes" id="UP000214646"/>
    </source>
</evidence>
<proteinExistence type="predicted"/>
<accession>A0A225DKU9</accession>
<dbReference type="EMBL" id="NIDE01000014">
    <property type="protein sequence ID" value="OWK38086.1"/>
    <property type="molecule type" value="Genomic_DNA"/>
</dbReference>
<comment type="caution">
    <text evidence="1">The sequence shown here is derived from an EMBL/GenBank/DDBJ whole genome shotgun (WGS) entry which is preliminary data.</text>
</comment>
<dbReference type="RefSeq" id="WP_088257911.1">
    <property type="nucleotide sequence ID" value="NZ_NIDE01000014.1"/>
</dbReference>
<dbReference type="AlphaFoldDB" id="A0A225DKU9"/>
<gene>
    <name evidence="1" type="ORF">FRUB_07206</name>
</gene>
<protein>
    <submittedName>
        <fullName evidence="1">Uncharacterized protein</fullName>
    </submittedName>
</protein>
<organism evidence="1 2">
    <name type="scientific">Fimbriiglobus ruber</name>
    <dbReference type="NCBI Taxonomy" id="1908690"/>
    <lineage>
        <taxon>Bacteria</taxon>
        <taxon>Pseudomonadati</taxon>
        <taxon>Planctomycetota</taxon>
        <taxon>Planctomycetia</taxon>
        <taxon>Gemmatales</taxon>
        <taxon>Gemmataceae</taxon>
        <taxon>Fimbriiglobus</taxon>
    </lineage>
</organism>
<name>A0A225DKU9_9BACT</name>
<sequence length="172" mass="19782">MACSMTEDAPQVDYLFLNTIAFPVRRGVLSRGREELGDYSWELEVYCGESPQLDYQNWPDDRPETIDDLLVGAEPLLSAQRLPLRVRSPDELIGREYLFPPTPEPDLLDGVTAWPFFFLYVWEGCATSQMQVTFTGKQDGRYRVEISGEYFNSGVSYALRVQVWLEWQQPVA</sequence>